<accession>T1AQ62</accession>
<sequence>MTLFEQRISPGIISIHTLLDGQAPSTGTSALDLAAYSERIVVGGWPALIGQSVGDALAFINGYIDMIIDHDIDVVSGARRNPRMVRRFLRPTPS</sequence>
<protein>
    <submittedName>
        <fullName evidence="1">Uncharacterized protein</fullName>
    </submittedName>
</protein>
<organism evidence="1">
    <name type="scientific">mine drainage metagenome</name>
    <dbReference type="NCBI Taxonomy" id="410659"/>
    <lineage>
        <taxon>unclassified sequences</taxon>
        <taxon>metagenomes</taxon>
        <taxon>ecological metagenomes</taxon>
    </lineage>
</organism>
<dbReference type="EMBL" id="AUZY01005541">
    <property type="protein sequence ID" value="EQD58643.1"/>
    <property type="molecule type" value="Genomic_DNA"/>
</dbReference>
<gene>
    <name evidence="1" type="ORF">B1B_08489</name>
</gene>
<proteinExistence type="predicted"/>
<comment type="caution">
    <text evidence="1">The sequence shown here is derived from an EMBL/GenBank/DDBJ whole genome shotgun (WGS) entry which is preliminary data.</text>
</comment>
<evidence type="ECO:0000313" key="1">
    <source>
        <dbReference type="EMBL" id="EQD58643.1"/>
    </source>
</evidence>
<dbReference type="AlphaFoldDB" id="T1AQ62"/>
<reference evidence="1" key="1">
    <citation type="submission" date="2013-08" db="EMBL/GenBank/DDBJ databases">
        <authorList>
            <person name="Mendez C."/>
            <person name="Richter M."/>
            <person name="Ferrer M."/>
            <person name="Sanchez J."/>
        </authorList>
    </citation>
    <scope>NUCLEOTIDE SEQUENCE</scope>
</reference>
<name>T1AQ62_9ZZZZ</name>
<reference evidence="1" key="2">
    <citation type="journal article" date="2014" name="ISME J.">
        <title>Microbial stratification in low pH oxic and suboxic macroscopic growths along an acid mine drainage.</title>
        <authorList>
            <person name="Mendez-Garcia C."/>
            <person name="Mesa V."/>
            <person name="Sprenger R.R."/>
            <person name="Richter M."/>
            <person name="Diez M.S."/>
            <person name="Solano J."/>
            <person name="Bargiela R."/>
            <person name="Golyshina O.V."/>
            <person name="Manteca A."/>
            <person name="Ramos J.L."/>
            <person name="Gallego J.R."/>
            <person name="Llorente I."/>
            <person name="Martins Dos Santos V.A."/>
            <person name="Jensen O.N."/>
            <person name="Pelaez A.I."/>
            <person name="Sanchez J."/>
            <person name="Ferrer M."/>
        </authorList>
    </citation>
    <scope>NUCLEOTIDE SEQUENCE</scope>
</reference>